<evidence type="ECO:0000256" key="11">
    <source>
        <dbReference type="ARBA" id="ARBA00023180"/>
    </source>
</evidence>
<proteinExistence type="inferred from homology"/>
<dbReference type="SMART" id="SM00220">
    <property type="entry name" value="S_TKc"/>
    <property type="match status" value="1"/>
</dbReference>
<dbReference type="Proteomes" id="UP000026960">
    <property type="component" value="Chromosome 4"/>
</dbReference>
<evidence type="ECO:0000256" key="9">
    <source>
        <dbReference type="ARBA" id="ARBA00022989"/>
    </source>
</evidence>
<name>A0A0D3FUX9_9ORYZ</name>
<comment type="similarity">
    <text evidence="13">Belongs to the protein kinase superfamily.</text>
</comment>
<dbReference type="InterPro" id="IPR011009">
    <property type="entry name" value="Kinase-like_dom_sf"/>
</dbReference>
<dbReference type="InterPro" id="IPR008271">
    <property type="entry name" value="Ser/Thr_kinase_AS"/>
</dbReference>
<keyword evidence="7" id="KW-0418">Kinase</keyword>
<feature type="compositionally biased region" description="Basic and acidic residues" evidence="14">
    <location>
        <begin position="435"/>
        <end position="444"/>
    </location>
</feature>
<evidence type="ECO:0000256" key="3">
    <source>
        <dbReference type="ARBA" id="ARBA00022679"/>
    </source>
</evidence>
<dbReference type="PANTHER" id="PTHR27003:SF426">
    <property type="entry name" value="RECEPTOR-LIKE PROTEIN KINASE HERK 1"/>
    <property type="match status" value="1"/>
</dbReference>
<dbReference type="GO" id="GO:0005886">
    <property type="term" value="C:plasma membrane"/>
    <property type="evidence" value="ECO:0007669"/>
    <property type="project" value="TreeGrafter"/>
</dbReference>
<dbReference type="PROSITE" id="PS00108">
    <property type="entry name" value="PROTEIN_KINASE_ST"/>
    <property type="match status" value="1"/>
</dbReference>
<dbReference type="GO" id="GO:0009506">
    <property type="term" value="C:plasmodesma"/>
    <property type="evidence" value="ECO:0007669"/>
    <property type="project" value="TreeGrafter"/>
</dbReference>
<dbReference type="FunFam" id="3.30.200.20:FF:000039">
    <property type="entry name" value="receptor-like protein kinase FERONIA"/>
    <property type="match status" value="1"/>
</dbReference>
<dbReference type="SUPFAM" id="SSF56112">
    <property type="entry name" value="Protein kinase-like (PK-like)"/>
    <property type="match status" value="1"/>
</dbReference>
<evidence type="ECO:0000256" key="8">
    <source>
        <dbReference type="ARBA" id="ARBA00022840"/>
    </source>
</evidence>
<sequence length="444" mass="49340">MLFPGTAGLKEKALKIQHLKMRSFRFHLLQQATNYFDEARVVGHGGFGKVYMGELEGKKFAMKRRSLESSQGQKEFQAEIELLSGLNHRNLVSLIGFCDEENELILVYEYMEKGSLMSHLYGSGKPSLLNWKQRVEVCIGTAKGLHYLHTKAIIHRDVKSSNILLDEKLQSKVTDFGISKPGPELDQTYVITQVKGSFGYLDPEYCKTMLLTQKSDVYSFGVVLLEVLCGRPAIDRTLPLEEVNLADWGKEMLRNGQLEQIVDQEISGTVKQRSLMPFGQIVARCLEDKGADRPSMGDVLRYLEYVHSLEAKKNALTRSVAMICVKISNVADGFSGPSTPHRVSPVLDDSIISVAGNSNEPVHDISAGSSDDETDHGISAGNSDEHDHNVSSQLIKPGKSKALIRSNAKIFERYEDPDHGVSSELIGPGKRKALTRSDAKIFER</sequence>
<dbReference type="PROSITE" id="PS00107">
    <property type="entry name" value="PROTEIN_KINASE_ATP"/>
    <property type="match status" value="1"/>
</dbReference>
<dbReference type="EnsemblPlants" id="OBART04G09840.1">
    <property type="protein sequence ID" value="OBART04G09840.1"/>
    <property type="gene ID" value="OBART04G09840"/>
</dbReference>
<evidence type="ECO:0000256" key="14">
    <source>
        <dbReference type="SAM" id="MobiDB-lite"/>
    </source>
</evidence>
<dbReference type="InterPro" id="IPR001245">
    <property type="entry name" value="Ser-Thr/Tyr_kinase_cat_dom"/>
</dbReference>
<reference evidence="16" key="2">
    <citation type="submission" date="2015-03" db="UniProtKB">
        <authorList>
            <consortium name="EnsemblPlants"/>
        </authorList>
    </citation>
    <scope>IDENTIFICATION</scope>
</reference>
<dbReference type="AlphaFoldDB" id="A0A0D3FUX9"/>
<evidence type="ECO:0000256" key="5">
    <source>
        <dbReference type="ARBA" id="ARBA00022729"/>
    </source>
</evidence>
<dbReference type="InterPro" id="IPR017441">
    <property type="entry name" value="Protein_kinase_ATP_BS"/>
</dbReference>
<feature type="region of interest" description="Disordered" evidence="14">
    <location>
        <begin position="358"/>
        <end position="391"/>
    </location>
</feature>
<evidence type="ECO:0000256" key="12">
    <source>
        <dbReference type="PROSITE-ProRule" id="PRU10141"/>
    </source>
</evidence>
<dbReference type="GO" id="GO:0004674">
    <property type="term" value="F:protein serine/threonine kinase activity"/>
    <property type="evidence" value="ECO:0007669"/>
    <property type="project" value="UniProtKB-KW"/>
</dbReference>
<keyword evidence="3" id="KW-0808">Transferase</keyword>
<keyword evidence="2 13" id="KW-0723">Serine/threonine-protein kinase</keyword>
<dbReference type="STRING" id="65489.A0A0D3FUX9"/>
<dbReference type="InterPro" id="IPR045272">
    <property type="entry name" value="ANXUR1/2-like"/>
</dbReference>
<dbReference type="FunFam" id="1.10.510.10:FF:000252">
    <property type="entry name" value="Receptor-like protein kinase FERONIA"/>
    <property type="match status" value="1"/>
</dbReference>
<keyword evidence="5" id="KW-0732">Signal</keyword>
<comment type="subcellular location">
    <subcellularLocation>
        <location evidence="1">Membrane</location>
        <topology evidence="1">Single-pass type I membrane protein</topology>
    </subcellularLocation>
</comment>
<feature type="binding site" evidence="12">
    <location>
        <position position="63"/>
    </location>
    <ligand>
        <name>ATP</name>
        <dbReference type="ChEBI" id="CHEBI:30616"/>
    </ligand>
</feature>
<dbReference type="PaxDb" id="65489-OBART04G09840.1"/>
<keyword evidence="9" id="KW-1133">Transmembrane helix</keyword>
<keyword evidence="11" id="KW-0325">Glycoprotein</keyword>
<dbReference type="PROSITE" id="PS50011">
    <property type="entry name" value="PROTEIN_KINASE_DOM"/>
    <property type="match status" value="1"/>
</dbReference>
<dbReference type="CDD" id="cd14066">
    <property type="entry name" value="STKc_IRAK"/>
    <property type="match status" value="1"/>
</dbReference>
<evidence type="ECO:0000256" key="2">
    <source>
        <dbReference type="ARBA" id="ARBA00022527"/>
    </source>
</evidence>
<dbReference type="Gene3D" id="3.30.200.20">
    <property type="entry name" value="Phosphorylase Kinase, domain 1"/>
    <property type="match status" value="1"/>
</dbReference>
<keyword evidence="6 12" id="KW-0547">Nucleotide-binding</keyword>
<dbReference type="GO" id="GO:0005524">
    <property type="term" value="F:ATP binding"/>
    <property type="evidence" value="ECO:0007669"/>
    <property type="project" value="UniProtKB-UniRule"/>
</dbReference>
<keyword evidence="17" id="KW-1185">Reference proteome</keyword>
<dbReference type="HOGENOM" id="CLU_000288_21_4_1"/>
<feature type="domain" description="Protein kinase" evidence="15">
    <location>
        <begin position="36"/>
        <end position="306"/>
    </location>
</feature>
<accession>A0A0D3FUX9</accession>
<evidence type="ECO:0000256" key="6">
    <source>
        <dbReference type="ARBA" id="ARBA00022741"/>
    </source>
</evidence>
<keyword evidence="10" id="KW-0472">Membrane</keyword>
<evidence type="ECO:0000313" key="17">
    <source>
        <dbReference type="Proteomes" id="UP000026960"/>
    </source>
</evidence>
<reference evidence="16" key="1">
    <citation type="journal article" date="2009" name="Rice">
        <title>De Novo Next Generation Sequencing of Plant Genomes.</title>
        <authorList>
            <person name="Rounsley S."/>
            <person name="Marri P.R."/>
            <person name="Yu Y."/>
            <person name="He R."/>
            <person name="Sisneros N."/>
            <person name="Goicoechea J.L."/>
            <person name="Lee S.J."/>
            <person name="Angelova A."/>
            <person name="Kudrna D."/>
            <person name="Luo M."/>
            <person name="Affourtit J."/>
            <person name="Desany B."/>
            <person name="Knight J."/>
            <person name="Niazi F."/>
            <person name="Egholm M."/>
            <person name="Wing R.A."/>
        </authorList>
    </citation>
    <scope>NUCLEOTIDE SEQUENCE [LARGE SCALE GENOMIC DNA]</scope>
    <source>
        <strain evidence="16">cv. IRGC 105608</strain>
    </source>
</reference>
<evidence type="ECO:0000256" key="13">
    <source>
        <dbReference type="RuleBase" id="RU000304"/>
    </source>
</evidence>
<dbReference type="Gene3D" id="1.10.510.10">
    <property type="entry name" value="Transferase(Phosphotransferase) domain 1"/>
    <property type="match status" value="1"/>
</dbReference>
<evidence type="ECO:0000313" key="16">
    <source>
        <dbReference type="EnsemblPlants" id="OBART04G09840.1"/>
    </source>
</evidence>
<evidence type="ECO:0000259" key="15">
    <source>
        <dbReference type="PROSITE" id="PS50011"/>
    </source>
</evidence>
<evidence type="ECO:0000256" key="7">
    <source>
        <dbReference type="ARBA" id="ARBA00022777"/>
    </source>
</evidence>
<keyword evidence="8 12" id="KW-0067">ATP-binding</keyword>
<organism evidence="16">
    <name type="scientific">Oryza barthii</name>
    <dbReference type="NCBI Taxonomy" id="65489"/>
    <lineage>
        <taxon>Eukaryota</taxon>
        <taxon>Viridiplantae</taxon>
        <taxon>Streptophyta</taxon>
        <taxon>Embryophyta</taxon>
        <taxon>Tracheophyta</taxon>
        <taxon>Spermatophyta</taxon>
        <taxon>Magnoliopsida</taxon>
        <taxon>Liliopsida</taxon>
        <taxon>Poales</taxon>
        <taxon>Poaceae</taxon>
        <taxon>BOP clade</taxon>
        <taxon>Oryzoideae</taxon>
        <taxon>Oryzeae</taxon>
        <taxon>Oryzinae</taxon>
        <taxon>Oryza</taxon>
    </lineage>
</organism>
<keyword evidence="4" id="KW-0812">Transmembrane</keyword>
<dbReference type="InterPro" id="IPR000719">
    <property type="entry name" value="Prot_kinase_dom"/>
</dbReference>
<dbReference type="eggNOG" id="KOG1187">
    <property type="taxonomic scope" value="Eukaryota"/>
</dbReference>
<dbReference type="GO" id="GO:0004714">
    <property type="term" value="F:transmembrane receptor protein tyrosine kinase activity"/>
    <property type="evidence" value="ECO:0007669"/>
    <property type="project" value="InterPro"/>
</dbReference>
<dbReference type="Gramene" id="OBART04G09840.1">
    <property type="protein sequence ID" value="OBART04G09840.1"/>
    <property type="gene ID" value="OBART04G09840"/>
</dbReference>
<evidence type="ECO:0000256" key="4">
    <source>
        <dbReference type="ARBA" id="ARBA00022692"/>
    </source>
</evidence>
<dbReference type="Pfam" id="PF07714">
    <property type="entry name" value="PK_Tyr_Ser-Thr"/>
    <property type="match status" value="1"/>
</dbReference>
<dbReference type="PANTHER" id="PTHR27003">
    <property type="entry name" value="OS07G0166700 PROTEIN"/>
    <property type="match status" value="1"/>
</dbReference>
<feature type="region of interest" description="Disordered" evidence="14">
    <location>
        <begin position="418"/>
        <end position="444"/>
    </location>
</feature>
<evidence type="ECO:0000256" key="1">
    <source>
        <dbReference type="ARBA" id="ARBA00004479"/>
    </source>
</evidence>
<evidence type="ECO:0000256" key="10">
    <source>
        <dbReference type="ARBA" id="ARBA00023136"/>
    </source>
</evidence>
<protein>
    <recommendedName>
        <fullName evidence="15">Protein kinase domain-containing protein</fullName>
    </recommendedName>
</protein>